<dbReference type="CDD" id="cd04647">
    <property type="entry name" value="LbH_MAT_like"/>
    <property type="match status" value="1"/>
</dbReference>
<comment type="caution">
    <text evidence="3">The sequence shown here is derived from an EMBL/GenBank/DDBJ whole genome shotgun (WGS) entry which is preliminary data.</text>
</comment>
<dbReference type="InterPro" id="IPR011004">
    <property type="entry name" value="Trimer_LpxA-like_sf"/>
</dbReference>
<keyword evidence="4" id="KW-1185">Reference proteome</keyword>
<accession>A0A3N0C2W9</accession>
<reference evidence="3 4" key="1">
    <citation type="submission" date="2018-10" db="EMBL/GenBank/DDBJ databases">
        <title>Genome sequencing of Pedobacter jejuensis TNB23.</title>
        <authorList>
            <person name="Cho Y.-J."/>
            <person name="Cho A."/>
            <person name="Kim O.-S."/>
        </authorList>
    </citation>
    <scope>NUCLEOTIDE SEQUENCE [LARGE SCALE GENOMIC DNA]</scope>
    <source>
        <strain evidence="3 4">TNB23</strain>
    </source>
</reference>
<keyword evidence="2 3" id="KW-0808">Transferase</keyword>
<dbReference type="OrthoDB" id="9812571at2"/>
<gene>
    <name evidence="3" type="ORF">D7004_00355</name>
</gene>
<dbReference type="PANTHER" id="PTHR23416">
    <property type="entry name" value="SIALIC ACID SYNTHASE-RELATED"/>
    <property type="match status" value="1"/>
</dbReference>
<dbReference type="SUPFAM" id="SSF51161">
    <property type="entry name" value="Trimeric LpxA-like enzymes"/>
    <property type="match status" value="1"/>
</dbReference>
<dbReference type="RefSeq" id="WP_123203884.1">
    <property type="nucleotide sequence ID" value="NZ_RBEE01000001.1"/>
</dbReference>
<evidence type="ECO:0000313" key="4">
    <source>
        <dbReference type="Proteomes" id="UP000274046"/>
    </source>
</evidence>
<organism evidence="3 4">
    <name type="scientific">Pedobacter jejuensis</name>
    <dbReference type="NCBI Taxonomy" id="1268550"/>
    <lineage>
        <taxon>Bacteria</taxon>
        <taxon>Pseudomonadati</taxon>
        <taxon>Bacteroidota</taxon>
        <taxon>Sphingobacteriia</taxon>
        <taxon>Sphingobacteriales</taxon>
        <taxon>Sphingobacteriaceae</taxon>
        <taxon>Pedobacter</taxon>
    </lineage>
</organism>
<dbReference type="Pfam" id="PF00132">
    <property type="entry name" value="Hexapep"/>
    <property type="match status" value="1"/>
</dbReference>
<protein>
    <submittedName>
        <fullName evidence="3">Acyltransferase</fullName>
    </submittedName>
</protein>
<comment type="similarity">
    <text evidence="1">Belongs to the transferase hexapeptide repeat family.</text>
</comment>
<dbReference type="AlphaFoldDB" id="A0A3N0C2W9"/>
<evidence type="ECO:0000313" key="3">
    <source>
        <dbReference type="EMBL" id="RNL56902.1"/>
    </source>
</evidence>
<dbReference type="GO" id="GO:0005829">
    <property type="term" value="C:cytosol"/>
    <property type="evidence" value="ECO:0007669"/>
    <property type="project" value="TreeGrafter"/>
</dbReference>
<evidence type="ECO:0000256" key="1">
    <source>
        <dbReference type="ARBA" id="ARBA00007274"/>
    </source>
</evidence>
<dbReference type="PANTHER" id="PTHR23416:SF23">
    <property type="entry name" value="ACETYLTRANSFERASE C18B11.09C-RELATED"/>
    <property type="match status" value="1"/>
</dbReference>
<evidence type="ECO:0000256" key="2">
    <source>
        <dbReference type="ARBA" id="ARBA00022679"/>
    </source>
</evidence>
<dbReference type="InterPro" id="IPR051159">
    <property type="entry name" value="Hexapeptide_acetyltransf"/>
</dbReference>
<keyword evidence="3" id="KW-0012">Acyltransferase</keyword>
<dbReference type="EMBL" id="RBEE01000001">
    <property type="protein sequence ID" value="RNL56902.1"/>
    <property type="molecule type" value="Genomic_DNA"/>
</dbReference>
<dbReference type="Gene3D" id="2.160.10.10">
    <property type="entry name" value="Hexapeptide repeat proteins"/>
    <property type="match status" value="1"/>
</dbReference>
<sequence length="209" mass="22709">MLKNIILNIFRATRFHLLINKVNDIENIQSCNRGVINNGATFYSEAKVNNLANNQSKIVLGSNTHVRGELGVFNYGGQINIGENVYVGEQTKIMSGESIVIGNNVLISHNVNIADSSAHEIDYLDRAHAHLKMLKYGHPKEKGSVQTSPIVIEDNVWINFNSIILKGVHIGRGSIVAAGSVVTKDVPAFSLVAGVPAKVIKSLIKKADD</sequence>
<dbReference type="InterPro" id="IPR001451">
    <property type="entry name" value="Hexapep"/>
</dbReference>
<name>A0A3N0C2W9_9SPHI</name>
<proteinExistence type="inferred from homology"/>
<dbReference type="GO" id="GO:0008374">
    <property type="term" value="F:O-acyltransferase activity"/>
    <property type="evidence" value="ECO:0007669"/>
    <property type="project" value="TreeGrafter"/>
</dbReference>
<dbReference type="Proteomes" id="UP000274046">
    <property type="component" value="Unassembled WGS sequence"/>
</dbReference>